<organism evidence="2 3">
    <name type="scientific">Chrysochromulina tobinii</name>
    <dbReference type="NCBI Taxonomy" id="1460289"/>
    <lineage>
        <taxon>Eukaryota</taxon>
        <taxon>Haptista</taxon>
        <taxon>Haptophyta</taxon>
        <taxon>Prymnesiophyceae</taxon>
        <taxon>Prymnesiales</taxon>
        <taxon>Chrysochromulinaceae</taxon>
        <taxon>Chrysochromulina</taxon>
    </lineage>
</organism>
<keyword evidence="3" id="KW-1185">Reference proteome</keyword>
<dbReference type="AlphaFoldDB" id="A0A0M0JUC0"/>
<evidence type="ECO:0000256" key="1">
    <source>
        <dbReference type="SAM" id="SignalP"/>
    </source>
</evidence>
<dbReference type="EMBL" id="JWZX01002373">
    <property type="protein sequence ID" value="KOO29723.1"/>
    <property type="molecule type" value="Genomic_DNA"/>
</dbReference>
<protein>
    <submittedName>
        <fullName evidence="2">Uncharacterized protein</fullName>
    </submittedName>
</protein>
<reference evidence="3" key="1">
    <citation type="journal article" date="2015" name="PLoS Genet.">
        <title>Genome Sequence and Transcriptome Analyses of Chrysochromulina tobin: Metabolic Tools for Enhanced Algal Fitness in the Prominent Order Prymnesiales (Haptophyceae).</title>
        <authorList>
            <person name="Hovde B.T."/>
            <person name="Deodato C.R."/>
            <person name="Hunsperger H.M."/>
            <person name="Ryken S.A."/>
            <person name="Yost W."/>
            <person name="Jha R.K."/>
            <person name="Patterson J."/>
            <person name="Monnat R.J. Jr."/>
            <person name="Barlow S.B."/>
            <person name="Starkenburg S.R."/>
            <person name="Cattolico R.A."/>
        </authorList>
    </citation>
    <scope>NUCLEOTIDE SEQUENCE</scope>
    <source>
        <strain evidence="3">CCMP291</strain>
    </source>
</reference>
<proteinExistence type="predicted"/>
<comment type="caution">
    <text evidence="2">The sequence shown here is derived from an EMBL/GenBank/DDBJ whole genome shotgun (WGS) entry which is preliminary data.</text>
</comment>
<dbReference type="Proteomes" id="UP000037460">
    <property type="component" value="Unassembled WGS sequence"/>
</dbReference>
<evidence type="ECO:0000313" key="3">
    <source>
        <dbReference type="Proteomes" id="UP000037460"/>
    </source>
</evidence>
<feature type="chain" id="PRO_5013243787" evidence="1">
    <location>
        <begin position="16"/>
        <end position="625"/>
    </location>
</feature>
<accession>A0A0M0JUC0</accession>
<keyword evidence="1" id="KW-0732">Signal</keyword>
<sequence>MRLGVLLLLLGGGSAQSIKRLNNSEPVEYEQLQADGWRWFVLTTHDVAAVTAGLVVQRGYGNLFPKMGFVMMASPSGIPPGFLSQAEYDPTTYAHDDPVGPRRRFIWDTTPSVTDWRVLTIGYDDNRTDNEAALVQVPLNEVLIGVRCNEFAWSAPIPGCRYSLTATLLPFEMTHNMIVAAPMRRQGQHVYRLTVGEYDSLNAMIDWQYAQLRADKGLLNLAGCADGDGGCRRLYLPVATENAGLGEQQEEREKQEKLRARLFARSLATGRSYAALHVGSTSTYVERLCLGPGDNGTYYLTLSADAELSGDGRLSASVNGYHATIATDGLGPAVPGVDTTGWRFGQQPGCWCCEGGVCGVCGDGFPGQCYGTSMPPATTRMVLGYTMRVTSLKFSDGLVAGNSEHRGCVSYGQWRYYSVVTTGAADAQLFAHISAPVGGVYAALGRRPTATDYDRRLQPPLEELSLSPCDVTESATWHLGVYLEPQAVAAVPETLFTLRLHTADATVQYNPAIAYEGGTCCGGIMHWRVTDVPSSHGLSVNLSVLSGAVHAVFINYDSCASYSTIGRGAHGTCPGLCDIGWTTLWDPITGVRSSLSQLVTKVSMGETLAQTDKRRAGTCADIHIP</sequence>
<name>A0A0M0JUC0_9EUKA</name>
<evidence type="ECO:0000313" key="2">
    <source>
        <dbReference type="EMBL" id="KOO29723.1"/>
    </source>
</evidence>
<gene>
    <name evidence="2" type="ORF">Ctob_008480</name>
</gene>
<feature type="signal peptide" evidence="1">
    <location>
        <begin position="1"/>
        <end position="15"/>
    </location>
</feature>